<name>C6C5Q7_MUSP7</name>
<keyword evidence="2" id="KW-1185">Reference proteome</keyword>
<dbReference type="STRING" id="579405.Dd703_0051"/>
<gene>
    <name evidence="1" type="ordered locus">Dd703_0051</name>
</gene>
<dbReference type="AlphaFoldDB" id="C6C5Q7"/>
<evidence type="ECO:0000313" key="1">
    <source>
        <dbReference type="EMBL" id="ACS83870.1"/>
    </source>
</evidence>
<protein>
    <submittedName>
        <fullName evidence="1">Uncharacterized protein</fullName>
    </submittedName>
</protein>
<reference evidence="1" key="1">
    <citation type="submission" date="2009-06" db="EMBL/GenBank/DDBJ databases">
        <title>Complete sequence of Dickeya dadantii Ech703.</title>
        <authorList>
            <consortium name="US DOE Joint Genome Institute"/>
            <person name="Lucas S."/>
            <person name="Copeland A."/>
            <person name="Lapidus A."/>
            <person name="Glavina del Rio T."/>
            <person name="Dalin E."/>
            <person name="Tice H."/>
            <person name="Bruce D."/>
            <person name="Goodwin L."/>
            <person name="Pitluck S."/>
            <person name="Chertkov O."/>
            <person name="Brettin T."/>
            <person name="Detter J.C."/>
            <person name="Han C."/>
            <person name="Larimer F."/>
            <person name="Land M."/>
            <person name="Hauser L."/>
            <person name="Kyrpides N."/>
            <person name="Mikhailova N."/>
            <person name="Balakrishnan V."/>
            <person name="Glasner J."/>
            <person name="Perna N.T."/>
        </authorList>
    </citation>
    <scope>NUCLEOTIDE SEQUENCE [LARGE SCALE GENOMIC DNA]</scope>
    <source>
        <strain evidence="1">Ech703</strain>
    </source>
</reference>
<organism evidence="1 2">
    <name type="scientific">Musicola paradisiaca (strain Ech703)</name>
    <name type="common">Dickeya paradisiaca</name>
    <name type="synonym">Dickeya dadantii</name>
    <dbReference type="NCBI Taxonomy" id="579405"/>
    <lineage>
        <taxon>Bacteria</taxon>
        <taxon>Pseudomonadati</taxon>
        <taxon>Pseudomonadota</taxon>
        <taxon>Gammaproteobacteria</taxon>
        <taxon>Enterobacterales</taxon>
        <taxon>Pectobacteriaceae</taxon>
        <taxon>Musicola</taxon>
    </lineage>
</organism>
<dbReference type="KEGG" id="dda:Dd703_0051"/>
<sequence>MPNGTLAQHKLKGVQLTLRVNTTAVALRLKFVSFIPIDCPFLLIKRQYFLCFL</sequence>
<dbReference type="HOGENOM" id="CLU_3060973_0_0_6"/>
<accession>C6C5Q7</accession>
<dbReference type="Proteomes" id="UP000002734">
    <property type="component" value="Chromosome"/>
</dbReference>
<proteinExistence type="predicted"/>
<dbReference type="EMBL" id="CP001654">
    <property type="protein sequence ID" value="ACS83870.1"/>
    <property type="molecule type" value="Genomic_DNA"/>
</dbReference>
<evidence type="ECO:0000313" key="2">
    <source>
        <dbReference type="Proteomes" id="UP000002734"/>
    </source>
</evidence>